<organism evidence="4 5">
    <name type="scientific">Flavobacterium palustre</name>
    <dbReference type="NCBI Taxonomy" id="1476463"/>
    <lineage>
        <taxon>Bacteria</taxon>
        <taxon>Pseudomonadati</taxon>
        <taxon>Bacteroidota</taxon>
        <taxon>Flavobacteriia</taxon>
        <taxon>Flavobacteriales</taxon>
        <taxon>Flavobacteriaceae</taxon>
        <taxon>Flavobacterium</taxon>
    </lineage>
</organism>
<sequence>MKHILLLLLLFTITSFGQQKNGSIGFIENKGQIMDQNGKPNPTVQFLLNTNGLNVQIKKTGFSYDIYETKKIPLKQRIIDKSTLSSLESNKKVPDYTLEYVFHRIDIDFVNANPNVQFVSEEKSTDYDNYYNIPNKPEGVLLVHKFKQITYKNIYPNIDIVFSIPKDTLKAVEYNFVIHPNGKISDIQLKFNGAKTELLDNKIKMNVRFGQMEEILPASWTEDGMKKNSITVNYKKIKNNVYGFNTRNAVNGKTVIIDPVPTRLWGTFYGDERNIHYTIGNPSITVDSYGNSYMTGTTTASNSSYATTGSHQTSIPSYTYLSSNGIIVKFAPNGNRLWGTYYGGQGLNTINDIKIDSQNNLLITGNSPSISNISTPGSYKPNLSGGSDAFLVKFNDSGIRLWGTYFGGENDDIAYAMDIDQTNNIYIVGRTLSNTGIAVNSNFQTQLNDGFYKIDGFLAKFKFDGNLFWSTYVGGEGTDELKAITVKNNYLITAGSTNSFNNVATPGVFQENHDLNTHTDGVVYKFSLDGHRIWATYYGGEQVDYVYSVEADDEDNVYLGGESASTTNISTSNKFDGSNQYLYKGFFSKLNSNGQRISGFYLGATKVYSLLFKNNSIYVGATNSGFSDPKITTPCSYRPTGVFTGYIGKFSKQADLIWGTYVGNNSSSSSTRIVLDNNNSIFVCGLSSQNNGIADNTSYQPTVLGTFNNYFLMKFLEDNTNVTATNNSPICIGNNLELKASGGTNYLWIGPNGFSSTEQNPIILNATALNSGQYSCTITGTGGCDGTKKTDVVVGDFIAPVPDLTALSTIIGDCNTTITTVPTATDACAGTIIATTTSSLTYNLPGTYTIVWNYNDGNGNSFNQNQTVTITSQPRPSITTPQTFCFKQNAAINNIAITGQNIKWYDALTNGNLLPNTTTVQNGTTYYASQTINGCESDRTAVLVTIQNTLLPTANTNQSFCTGTNPSIANIQITGNQIKWYDAQNNGALLAETTTLVNGVTYYASQTINNCESERLGVHVSIVNTPTAPTANATQSFCKNENATLGDIQITGQNTKWYDTNFSAASLANTTLLEDNKTYYASQTIGCESDRTPVLIRVYNTPLPIANKNQQFCIDENATIANISISGSNITWYDEPANGNILSETTLLQDGKTYYATQTLNNCESNRLAITVKIQDTQSPIANSPQTFCIQKNAKISDIVISGQNINWYESASSSIPLSDFTLLENGITYYATQTINNCESERIPVAIIIQEATTEDCINFVDELPYPKFFTPNNDGYNDTWTIDFAYLKPNTGIQIFDRYGKLLKVLLPDAAWNGQFNNLVLPATDYWFIVTRANGQEYKGHFSLKR</sequence>
<gene>
    <name evidence="4" type="ORF">GCM10008015_15650</name>
</gene>
<accession>A0ABQ1HH61</accession>
<dbReference type="InterPro" id="IPR057708">
    <property type="entry name" value="DUF7948"/>
</dbReference>
<dbReference type="Pfam" id="PF13585">
    <property type="entry name" value="CHU_C"/>
    <property type="match status" value="1"/>
</dbReference>
<reference evidence="5" key="1">
    <citation type="journal article" date="2019" name="Int. J. Syst. Evol. Microbiol.">
        <title>The Global Catalogue of Microorganisms (GCM) 10K type strain sequencing project: providing services to taxonomists for standard genome sequencing and annotation.</title>
        <authorList>
            <consortium name="The Broad Institute Genomics Platform"/>
            <consortium name="The Broad Institute Genome Sequencing Center for Infectious Disease"/>
            <person name="Wu L."/>
            <person name="Ma J."/>
        </authorList>
    </citation>
    <scope>NUCLEOTIDE SEQUENCE [LARGE SCALE GENOMIC DNA]</scope>
    <source>
        <strain evidence="5">CGMCC 1.12811</strain>
    </source>
</reference>
<name>A0ABQ1HH61_9FLAO</name>
<dbReference type="InterPro" id="IPR010620">
    <property type="entry name" value="SBBP_repeat"/>
</dbReference>
<proteinExistence type="predicted"/>
<feature type="chain" id="PRO_5047281859" description="Ig-like domain-containing protein" evidence="1">
    <location>
        <begin position="18"/>
        <end position="1348"/>
    </location>
</feature>
<protein>
    <recommendedName>
        <fullName evidence="6">Ig-like domain-containing protein</fullName>
    </recommendedName>
</protein>
<dbReference type="InterPro" id="IPR013783">
    <property type="entry name" value="Ig-like_fold"/>
</dbReference>
<dbReference type="EMBL" id="BMGA01000003">
    <property type="protein sequence ID" value="GGA75904.1"/>
    <property type="molecule type" value="Genomic_DNA"/>
</dbReference>
<dbReference type="InterPro" id="IPR052918">
    <property type="entry name" value="Motility_Chemotaxis_Reg"/>
</dbReference>
<feature type="domain" description="Ig-like" evidence="2">
    <location>
        <begin position="952"/>
        <end position="1022"/>
    </location>
</feature>
<dbReference type="Pfam" id="PF19081">
    <property type="entry name" value="Ig_7"/>
    <property type="match status" value="4"/>
</dbReference>
<evidence type="ECO:0000256" key="1">
    <source>
        <dbReference type="SAM" id="SignalP"/>
    </source>
</evidence>
<dbReference type="RefSeq" id="WP_188493750.1">
    <property type="nucleotide sequence ID" value="NZ_BMGA01000003.1"/>
</dbReference>
<evidence type="ECO:0000313" key="5">
    <source>
        <dbReference type="Proteomes" id="UP000658793"/>
    </source>
</evidence>
<feature type="domain" description="Ig-like" evidence="2">
    <location>
        <begin position="876"/>
        <end position="946"/>
    </location>
</feature>
<evidence type="ECO:0008006" key="6">
    <source>
        <dbReference type="Google" id="ProtNLM"/>
    </source>
</evidence>
<feature type="domain" description="Ig-like" evidence="2">
    <location>
        <begin position="1026"/>
        <end position="1098"/>
    </location>
</feature>
<feature type="domain" description="DUF7948" evidence="3">
    <location>
        <begin position="26"/>
        <end position="260"/>
    </location>
</feature>
<feature type="signal peptide" evidence="1">
    <location>
        <begin position="1"/>
        <end position="17"/>
    </location>
</feature>
<dbReference type="InterPro" id="IPR044023">
    <property type="entry name" value="Ig_7"/>
</dbReference>
<dbReference type="PANTHER" id="PTHR35580">
    <property type="entry name" value="CELL SURFACE GLYCOPROTEIN (S-LAYER PROTEIN)-LIKE PROTEIN"/>
    <property type="match status" value="1"/>
</dbReference>
<evidence type="ECO:0000313" key="4">
    <source>
        <dbReference type="EMBL" id="GGA75904.1"/>
    </source>
</evidence>
<keyword evidence="5" id="KW-1185">Reference proteome</keyword>
<comment type="caution">
    <text evidence="4">The sequence shown here is derived from an EMBL/GenBank/DDBJ whole genome shotgun (WGS) entry which is preliminary data.</text>
</comment>
<evidence type="ECO:0000259" key="3">
    <source>
        <dbReference type="Pfam" id="PF25778"/>
    </source>
</evidence>
<dbReference type="Proteomes" id="UP000658793">
    <property type="component" value="Unassembled WGS sequence"/>
</dbReference>
<evidence type="ECO:0000259" key="2">
    <source>
        <dbReference type="Pfam" id="PF19081"/>
    </source>
</evidence>
<dbReference type="PANTHER" id="PTHR35580:SF1">
    <property type="entry name" value="PHYTASE-LIKE DOMAIN-CONTAINING PROTEIN"/>
    <property type="match status" value="1"/>
</dbReference>
<dbReference type="Pfam" id="PF06739">
    <property type="entry name" value="SBBP"/>
    <property type="match status" value="1"/>
</dbReference>
<keyword evidence="1" id="KW-0732">Signal</keyword>
<dbReference type="Gene3D" id="2.60.40.10">
    <property type="entry name" value="Immunoglobulins"/>
    <property type="match status" value="1"/>
</dbReference>
<dbReference type="InterPro" id="IPR026341">
    <property type="entry name" value="T9SS_type_B"/>
</dbReference>
<dbReference type="NCBIfam" id="TIGR04131">
    <property type="entry name" value="Bac_Flav_CTERM"/>
    <property type="match status" value="1"/>
</dbReference>
<feature type="domain" description="Ig-like" evidence="2">
    <location>
        <begin position="1104"/>
        <end position="1174"/>
    </location>
</feature>
<dbReference type="Pfam" id="PF25778">
    <property type="entry name" value="DUF7948"/>
    <property type="match status" value="1"/>
</dbReference>